<keyword evidence="3" id="KW-1185">Reference proteome</keyword>
<sequence length="162" mass="18416">MTIVQTGASSDGFGHTEAAKLAEISGRDLSAKECDIYKHAKSSGCQGQAIFRFGYNKKTKSCEDYITLDCFREQPNEFSSRTDCYRKCNSTTICLRETAFSDYSGELRKWYQYNEEDGFCEEFSSTVSSKYKWPFANLFGSVQECNMHCAPTFHRRAAKGRS</sequence>
<dbReference type="Gene3D" id="4.10.410.10">
    <property type="entry name" value="Pancreatic trypsin inhibitor Kunitz domain"/>
    <property type="match status" value="1"/>
</dbReference>
<proteinExistence type="predicted"/>
<gene>
    <name evidence="2" type="ORF">V5799_027395</name>
</gene>
<dbReference type="InterPro" id="IPR036880">
    <property type="entry name" value="Kunitz_BPTI_sf"/>
</dbReference>
<dbReference type="EMBL" id="JARKHS020031281">
    <property type="protein sequence ID" value="KAK8761339.1"/>
    <property type="molecule type" value="Genomic_DNA"/>
</dbReference>
<dbReference type="GO" id="GO:0004867">
    <property type="term" value="F:serine-type endopeptidase inhibitor activity"/>
    <property type="evidence" value="ECO:0007669"/>
    <property type="project" value="InterPro"/>
</dbReference>
<comment type="caution">
    <text evidence="2">The sequence shown here is derived from an EMBL/GenBank/DDBJ whole genome shotgun (WGS) entry which is preliminary data.</text>
</comment>
<name>A0AAQ4DFU9_AMBAM</name>
<evidence type="ECO:0000313" key="2">
    <source>
        <dbReference type="EMBL" id="KAK8761339.1"/>
    </source>
</evidence>
<protein>
    <recommendedName>
        <fullName evidence="1">BPTI/Kunitz inhibitor domain-containing protein</fullName>
    </recommendedName>
</protein>
<evidence type="ECO:0000259" key="1">
    <source>
        <dbReference type="PROSITE" id="PS50279"/>
    </source>
</evidence>
<dbReference type="InterPro" id="IPR002223">
    <property type="entry name" value="Kunitz_BPTI"/>
</dbReference>
<dbReference type="SUPFAM" id="SSF57362">
    <property type="entry name" value="BPTI-like"/>
    <property type="match status" value="1"/>
</dbReference>
<dbReference type="Proteomes" id="UP001321473">
    <property type="component" value="Unassembled WGS sequence"/>
</dbReference>
<evidence type="ECO:0000313" key="3">
    <source>
        <dbReference type="Proteomes" id="UP001321473"/>
    </source>
</evidence>
<dbReference type="AlphaFoldDB" id="A0AAQ4DFU9"/>
<feature type="domain" description="BPTI/Kunitz inhibitor" evidence="1">
    <location>
        <begin position="34"/>
        <end position="88"/>
    </location>
</feature>
<organism evidence="2 3">
    <name type="scientific">Amblyomma americanum</name>
    <name type="common">Lone star tick</name>
    <dbReference type="NCBI Taxonomy" id="6943"/>
    <lineage>
        <taxon>Eukaryota</taxon>
        <taxon>Metazoa</taxon>
        <taxon>Ecdysozoa</taxon>
        <taxon>Arthropoda</taxon>
        <taxon>Chelicerata</taxon>
        <taxon>Arachnida</taxon>
        <taxon>Acari</taxon>
        <taxon>Parasitiformes</taxon>
        <taxon>Ixodida</taxon>
        <taxon>Ixodoidea</taxon>
        <taxon>Ixodidae</taxon>
        <taxon>Amblyomminae</taxon>
        <taxon>Amblyomma</taxon>
    </lineage>
</organism>
<dbReference type="PROSITE" id="PS50279">
    <property type="entry name" value="BPTI_KUNITZ_2"/>
    <property type="match status" value="1"/>
</dbReference>
<reference evidence="2 3" key="1">
    <citation type="journal article" date="2023" name="Arcadia Sci">
        <title>De novo assembly of a long-read Amblyomma americanum tick genome.</title>
        <authorList>
            <person name="Chou S."/>
            <person name="Poskanzer K.E."/>
            <person name="Rollins M."/>
            <person name="Thuy-Boun P.S."/>
        </authorList>
    </citation>
    <scope>NUCLEOTIDE SEQUENCE [LARGE SCALE GENOMIC DNA]</scope>
    <source>
        <strain evidence="2">F_SG_1</strain>
        <tissue evidence="2">Salivary glands</tissue>
    </source>
</reference>
<accession>A0AAQ4DFU9</accession>